<dbReference type="Gene3D" id="3.40.50.300">
    <property type="entry name" value="P-loop containing nucleotide triphosphate hydrolases"/>
    <property type="match status" value="2"/>
</dbReference>
<evidence type="ECO:0000256" key="5">
    <source>
        <dbReference type="ARBA" id="ARBA00022884"/>
    </source>
</evidence>
<evidence type="ECO:0000259" key="10">
    <source>
        <dbReference type="PROSITE" id="PS51194"/>
    </source>
</evidence>
<evidence type="ECO:0000256" key="3">
    <source>
        <dbReference type="ARBA" id="ARBA00022806"/>
    </source>
</evidence>
<keyword evidence="1 6" id="KW-0547">Nucleotide-binding</keyword>
<evidence type="ECO:0000256" key="1">
    <source>
        <dbReference type="ARBA" id="ARBA00022741"/>
    </source>
</evidence>
<keyword evidence="12" id="KW-1185">Reference proteome</keyword>
<comment type="function">
    <text evidence="7">RNA helicase.</text>
</comment>
<evidence type="ECO:0000256" key="6">
    <source>
        <dbReference type="RuleBase" id="RU000492"/>
    </source>
</evidence>
<feature type="region of interest" description="Disordered" evidence="8">
    <location>
        <begin position="1"/>
        <end position="73"/>
    </location>
</feature>
<keyword evidence="3 6" id="KW-0347">Helicase</keyword>
<dbReference type="PROSITE" id="PS00039">
    <property type="entry name" value="DEAD_ATP_HELICASE"/>
    <property type="match status" value="1"/>
</dbReference>
<name>A0A2T9ZJB4_9FUNG</name>
<evidence type="ECO:0000256" key="2">
    <source>
        <dbReference type="ARBA" id="ARBA00022801"/>
    </source>
</evidence>
<dbReference type="Pfam" id="PF00270">
    <property type="entry name" value="DEAD"/>
    <property type="match status" value="1"/>
</dbReference>
<dbReference type="Pfam" id="PF00271">
    <property type="entry name" value="Helicase_C"/>
    <property type="match status" value="1"/>
</dbReference>
<comment type="caution">
    <text evidence="11">The sequence shown here is derived from an EMBL/GenBank/DDBJ whole genome shotgun (WGS) entry which is preliminary data.</text>
</comment>
<dbReference type="GO" id="GO:0005524">
    <property type="term" value="F:ATP binding"/>
    <property type="evidence" value="ECO:0007669"/>
    <property type="project" value="UniProtKB-UniRule"/>
</dbReference>
<keyword evidence="2 6" id="KW-0378">Hydrolase</keyword>
<dbReference type="GO" id="GO:0003723">
    <property type="term" value="F:RNA binding"/>
    <property type="evidence" value="ECO:0007669"/>
    <property type="project" value="UniProtKB-UniRule"/>
</dbReference>
<dbReference type="PROSITE" id="PS51194">
    <property type="entry name" value="HELICASE_CTER"/>
    <property type="match status" value="1"/>
</dbReference>
<proteinExistence type="inferred from homology"/>
<protein>
    <recommendedName>
        <fullName evidence="7">ATP-dependent RNA helicase</fullName>
        <ecNumber evidence="7">3.6.4.13</ecNumber>
    </recommendedName>
</protein>
<evidence type="ECO:0000256" key="8">
    <source>
        <dbReference type="SAM" id="MobiDB-lite"/>
    </source>
</evidence>
<dbReference type="AlphaFoldDB" id="A0A2T9ZJB4"/>
<keyword evidence="5 7" id="KW-0694">RNA-binding</keyword>
<comment type="domain">
    <text evidence="7">The Q motif is unique to and characteristic of the DEAD box family of RNA helicases and controls ATP binding and hydrolysis.</text>
</comment>
<evidence type="ECO:0000259" key="9">
    <source>
        <dbReference type="PROSITE" id="PS51192"/>
    </source>
</evidence>
<feature type="domain" description="Helicase ATP-binding" evidence="9">
    <location>
        <begin position="176"/>
        <end position="330"/>
    </location>
</feature>
<dbReference type="CDD" id="cd17956">
    <property type="entry name" value="DEADc_DDX51"/>
    <property type="match status" value="1"/>
</dbReference>
<dbReference type="InterPro" id="IPR000629">
    <property type="entry name" value="RNA-helicase_DEAD-box_CS"/>
</dbReference>
<dbReference type="OrthoDB" id="3370at2759"/>
<comment type="similarity">
    <text evidence="6">Belongs to the DEAD box helicase family.</text>
</comment>
<dbReference type="GO" id="GO:0016787">
    <property type="term" value="F:hydrolase activity"/>
    <property type="evidence" value="ECO:0007669"/>
    <property type="project" value="UniProtKB-KW"/>
</dbReference>
<feature type="compositionally biased region" description="Polar residues" evidence="8">
    <location>
        <begin position="45"/>
        <end position="68"/>
    </location>
</feature>
<dbReference type="InterPro" id="IPR001650">
    <property type="entry name" value="Helicase_C-like"/>
</dbReference>
<accession>A0A2T9ZJB4</accession>
<dbReference type="SMART" id="SM00490">
    <property type="entry name" value="HELICc"/>
    <property type="match status" value="1"/>
</dbReference>
<keyword evidence="4 6" id="KW-0067">ATP-binding</keyword>
<evidence type="ECO:0000256" key="4">
    <source>
        <dbReference type="ARBA" id="ARBA00022840"/>
    </source>
</evidence>
<dbReference type="SUPFAM" id="SSF52540">
    <property type="entry name" value="P-loop containing nucleoside triphosphate hydrolases"/>
    <property type="match status" value="1"/>
</dbReference>
<dbReference type="InterPro" id="IPR011545">
    <property type="entry name" value="DEAD/DEAH_box_helicase_dom"/>
</dbReference>
<feature type="domain" description="Helicase C-terminal" evidence="10">
    <location>
        <begin position="292"/>
        <end position="454"/>
    </location>
</feature>
<dbReference type="InterPro" id="IPR014001">
    <property type="entry name" value="Helicase_ATP-bd"/>
</dbReference>
<dbReference type="EMBL" id="MBFS01000094">
    <property type="protein sequence ID" value="PVV04674.1"/>
    <property type="molecule type" value="Genomic_DNA"/>
</dbReference>
<evidence type="ECO:0000313" key="12">
    <source>
        <dbReference type="Proteomes" id="UP000245609"/>
    </source>
</evidence>
<gene>
    <name evidence="11" type="ORF">BB560_000810</name>
</gene>
<feature type="compositionally biased region" description="Basic and acidic residues" evidence="8">
    <location>
        <begin position="32"/>
        <end position="44"/>
    </location>
</feature>
<feature type="compositionally biased region" description="Basic residues" evidence="8">
    <location>
        <begin position="7"/>
        <end position="24"/>
    </location>
</feature>
<comment type="catalytic activity">
    <reaction evidence="7">
        <text>ATP + H2O = ADP + phosphate + H(+)</text>
        <dbReference type="Rhea" id="RHEA:13065"/>
        <dbReference type="ChEBI" id="CHEBI:15377"/>
        <dbReference type="ChEBI" id="CHEBI:15378"/>
        <dbReference type="ChEBI" id="CHEBI:30616"/>
        <dbReference type="ChEBI" id="CHEBI:43474"/>
        <dbReference type="ChEBI" id="CHEBI:456216"/>
        <dbReference type="EC" id="3.6.4.13"/>
    </reaction>
</comment>
<dbReference type="EC" id="3.6.4.13" evidence="7"/>
<dbReference type="GO" id="GO:0003724">
    <property type="term" value="F:RNA helicase activity"/>
    <property type="evidence" value="ECO:0007669"/>
    <property type="project" value="UniProtKB-EC"/>
</dbReference>
<dbReference type="SMART" id="SM00487">
    <property type="entry name" value="DEXDc"/>
    <property type="match status" value="1"/>
</dbReference>
<dbReference type="PANTHER" id="PTHR24031">
    <property type="entry name" value="RNA HELICASE"/>
    <property type="match status" value="1"/>
</dbReference>
<evidence type="ECO:0000313" key="11">
    <source>
        <dbReference type="EMBL" id="PVV04674.1"/>
    </source>
</evidence>
<sequence>MKEQQHSKKRSSKSKSNKSPKKSKLLNYKKYIGKDANHESEHIDQTNNNFDNVINPHTSEINEDPSNLEQEESLSEYNNDFLIDSNHDLQDLTENDYDPIPENDSELERPDLDLIGVPEWLKSPKIVDSNLSCSISDSRLALSEQTLLNCKKENISAFFAVQVAAFSLLKSIFISLKYSERARDICVSAPTGSGKTLAYAIPIIEKLLSRVVRRLRAIIVLPTKDLASQVKSVFDKFCRGTHLRVGLASGEVSFVKEQQTLVNSTVENSIEESSKVDILVCTPGRLINHITQTPNFYLDSLEILVMDEADRLMSQGYNDWLNILYKALSAGQNTLKRVLSGMFFLQEATCTIPPPTELSVPFRSVLFKIDIVSRGIDIENVDTVINYDVPISMNQYIHRVGRTARAGKAGSAYSLVGSHEARHFRKMQHTANHLKKLKNLKFNPEVVQEYEELYQTCLDELKELYVSKSKD</sequence>
<dbReference type="CDD" id="cd18787">
    <property type="entry name" value="SF2_C_DEAD"/>
    <property type="match status" value="1"/>
</dbReference>
<dbReference type="STRING" id="133381.A0A2T9ZJB4"/>
<organism evidence="11 12">
    <name type="scientific">Smittium megazygosporum</name>
    <dbReference type="NCBI Taxonomy" id="133381"/>
    <lineage>
        <taxon>Eukaryota</taxon>
        <taxon>Fungi</taxon>
        <taxon>Fungi incertae sedis</taxon>
        <taxon>Zoopagomycota</taxon>
        <taxon>Kickxellomycotina</taxon>
        <taxon>Harpellomycetes</taxon>
        <taxon>Harpellales</taxon>
        <taxon>Legeriomycetaceae</taxon>
        <taxon>Smittium</taxon>
    </lineage>
</organism>
<evidence type="ECO:0000256" key="7">
    <source>
        <dbReference type="RuleBase" id="RU365068"/>
    </source>
</evidence>
<dbReference type="PROSITE" id="PS51192">
    <property type="entry name" value="HELICASE_ATP_BIND_1"/>
    <property type="match status" value="1"/>
</dbReference>
<reference evidence="11 12" key="1">
    <citation type="journal article" date="2018" name="MBio">
        <title>Comparative Genomics Reveals the Core Gene Toolbox for the Fungus-Insect Symbiosis.</title>
        <authorList>
            <person name="Wang Y."/>
            <person name="Stata M."/>
            <person name="Wang W."/>
            <person name="Stajich J.E."/>
            <person name="White M.M."/>
            <person name="Moncalvo J.M."/>
        </authorList>
    </citation>
    <scope>NUCLEOTIDE SEQUENCE [LARGE SCALE GENOMIC DNA]</scope>
    <source>
        <strain evidence="11 12">SC-DP-2</strain>
    </source>
</reference>
<dbReference type="Proteomes" id="UP000245609">
    <property type="component" value="Unassembled WGS sequence"/>
</dbReference>
<dbReference type="InterPro" id="IPR027417">
    <property type="entry name" value="P-loop_NTPase"/>
</dbReference>